<dbReference type="FunFam" id="3.40.50.300:FF:000425">
    <property type="entry name" value="Probable ABC transporter, ATP-binding subunit"/>
    <property type="match status" value="1"/>
</dbReference>
<evidence type="ECO:0000256" key="5">
    <source>
        <dbReference type="ARBA" id="ARBA00063934"/>
    </source>
</evidence>
<dbReference type="InterPro" id="IPR050093">
    <property type="entry name" value="ABC_SmlMolc_Importer"/>
</dbReference>
<dbReference type="AlphaFoldDB" id="A0A972GWC0"/>
<comment type="catalytic activity">
    <reaction evidence="4">
        <text>a quaternary ammonium(out) + ATP + H2O = a quaternary ammonium(in) + ADP + phosphate + H(+)</text>
        <dbReference type="Rhea" id="RHEA:11036"/>
        <dbReference type="ChEBI" id="CHEBI:15377"/>
        <dbReference type="ChEBI" id="CHEBI:15378"/>
        <dbReference type="ChEBI" id="CHEBI:30616"/>
        <dbReference type="ChEBI" id="CHEBI:35267"/>
        <dbReference type="ChEBI" id="CHEBI:43474"/>
        <dbReference type="ChEBI" id="CHEBI:456216"/>
        <dbReference type="EC" id="7.6.2.9"/>
    </reaction>
</comment>
<dbReference type="InterPro" id="IPR008995">
    <property type="entry name" value="Mo/tungstate-bd_C_term_dom"/>
</dbReference>
<dbReference type="InterPro" id="IPR017871">
    <property type="entry name" value="ABC_transporter-like_CS"/>
</dbReference>
<dbReference type="PANTHER" id="PTHR42781">
    <property type="entry name" value="SPERMIDINE/PUTRESCINE IMPORT ATP-BINDING PROTEIN POTA"/>
    <property type="match status" value="1"/>
</dbReference>
<dbReference type="InterPro" id="IPR027417">
    <property type="entry name" value="P-loop_NTPase"/>
</dbReference>
<gene>
    <name evidence="9" type="ORF">GC093_00610</name>
</gene>
<evidence type="ECO:0000256" key="6">
    <source>
        <dbReference type="ARBA" id="ARBA00066388"/>
    </source>
</evidence>
<dbReference type="GO" id="GO:0005524">
    <property type="term" value="F:ATP binding"/>
    <property type="evidence" value="ECO:0007669"/>
    <property type="project" value="UniProtKB-KW"/>
</dbReference>
<protein>
    <recommendedName>
        <fullName evidence="7">Carnitine transport ATP-binding protein OpuCA</fullName>
        <ecNumber evidence="6">7.6.2.9</ecNumber>
    </recommendedName>
</protein>
<dbReference type="PANTHER" id="PTHR42781:SF4">
    <property type="entry name" value="SPERMIDINE_PUTRESCINE IMPORT ATP-BINDING PROTEIN POTA"/>
    <property type="match status" value="1"/>
</dbReference>
<evidence type="ECO:0000313" key="10">
    <source>
        <dbReference type="Proteomes" id="UP000641588"/>
    </source>
</evidence>
<name>A0A972GWC0_9BACL</name>
<proteinExistence type="predicted"/>
<dbReference type="PROSITE" id="PS00211">
    <property type="entry name" value="ABC_TRANSPORTER_1"/>
    <property type="match status" value="1"/>
</dbReference>
<accession>A0A972GWC0</accession>
<dbReference type="Gene3D" id="3.40.50.300">
    <property type="entry name" value="P-loop containing nucleotide triphosphate hydrolases"/>
    <property type="match status" value="1"/>
</dbReference>
<sequence length="364" mass="40586">MSAEKSIIKIENVTKQFGAFKAINNVSLDIQKGSFTTLLGPSGCGKTTLMRLIAGFHEPDSGSIYIEGNKVNGTPVYKRNTPLVFQEYALFPHMTVFENIAYGLKLKRMPPNEIKEKVETMLDMFGLQGMEHRYPKQMSGGQQQRVAFARALIIGQNILLMDEPLSNLDAKMRVEVRNDIREMQQRAGITAIFVTHDQDEALSLSDRIAVFNKGTIYQVGTPWEVYFKPNNKFVADFVGVANFLDGEVVGVEAQDFIVKCADMVIRVDKTGYSAKQGDKVTLVIRPECISVLPGEGSHGTSDNVWSGVITRSSFLGRMIRYWAEAGSMQWIIDDSSPSVRGYLEGQVDLVLDKKKIHMLIGEQS</sequence>
<evidence type="ECO:0000256" key="2">
    <source>
        <dbReference type="ARBA" id="ARBA00022741"/>
    </source>
</evidence>
<evidence type="ECO:0000259" key="8">
    <source>
        <dbReference type="PROSITE" id="PS50893"/>
    </source>
</evidence>
<keyword evidence="3 9" id="KW-0067">ATP-binding</keyword>
<evidence type="ECO:0000256" key="3">
    <source>
        <dbReference type="ARBA" id="ARBA00022840"/>
    </source>
</evidence>
<dbReference type="Pfam" id="PF00005">
    <property type="entry name" value="ABC_tran"/>
    <property type="match status" value="1"/>
</dbReference>
<evidence type="ECO:0000313" key="9">
    <source>
        <dbReference type="EMBL" id="NOU91741.1"/>
    </source>
</evidence>
<comment type="caution">
    <text evidence="9">The sequence shown here is derived from an EMBL/GenBank/DDBJ whole genome shotgun (WGS) entry which is preliminary data.</text>
</comment>
<keyword evidence="2" id="KW-0547">Nucleotide-binding</keyword>
<dbReference type="EC" id="7.6.2.9" evidence="6"/>
<dbReference type="SUPFAM" id="SSF52540">
    <property type="entry name" value="P-loop containing nucleoside triphosphate hydrolases"/>
    <property type="match status" value="1"/>
</dbReference>
<dbReference type="SUPFAM" id="SSF50331">
    <property type="entry name" value="MOP-like"/>
    <property type="match status" value="1"/>
</dbReference>
<comment type="subunit">
    <text evidence="5">The complex is composed of two ATP-binding proteins (OpuCA), two transmembrane proteins (OpuCB and OpuCD) and a solute-binding protein (OpuCC).</text>
</comment>
<dbReference type="Gene3D" id="2.40.50.100">
    <property type="match status" value="1"/>
</dbReference>
<dbReference type="InterPro" id="IPR003439">
    <property type="entry name" value="ABC_transporter-like_ATP-bd"/>
</dbReference>
<evidence type="ECO:0000256" key="7">
    <source>
        <dbReference type="ARBA" id="ARBA00070305"/>
    </source>
</evidence>
<reference evidence="9" key="1">
    <citation type="submission" date="2019-10" db="EMBL/GenBank/DDBJ databases">
        <title>Description of Paenibacillus glebae sp. nov.</title>
        <authorList>
            <person name="Carlier A."/>
            <person name="Qi S."/>
        </authorList>
    </citation>
    <scope>NUCLEOTIDE SEQUENCE</scope>
    <source>
        <strain evidence="9">LMG 31456</strain>
    </source>
</reference>
<dbReference type="PROSITE" id="PS50893">
    <property type="entry name" value="ABC_TRANSPORTER_2"/>
    <property type="match status" value="1"/>
</dbReference>
<dbReference type="GO" id="GO:0015418">
    <property type="term" value="F:ABC-type quaternary ammonium compound transporting activity"/>
    <property type="evidence" value="ECO:0007669"/>
    <property type="project" value="UniProtKB-EC"/>
</dbReference>
<feature type="domain" description="ABC transporter" evidence="8">
    <location>
        <begin position="8"/>
        <end position="238"/>
    </location>
</feature>
<dbReference type="Proteomes" id="UP000641588">
    <property type="component" value="Unassembled WGS sequence"/>
</dbReference>
<keyword evidence="10" id="KW-1185">Reference proteome</keyword>
<dbReference type="EMBL" id="WHOD01000003">
    <property type="protein sequence ID" value="NOU91741.1"/>
    <property type="molecule type" value="Genomic_DNA"/>
</dbReference>
<evidence type="ECO:0000256" key="4">
    <source>
        <dbReference type="ARBA" id="ARBA00052482"/>
    </source>
</evidence>
<keyword evidence="1" id="KW-0813">Transport</keyword>
<dbReference type="RefSeq" id="WP_171649906.1">
    <property type="nucleotide sequence ID" value="NZ_WHOD01000003.1"/>
</dbReference>
<dbReference type="GO" id="GO:0016887">
    <property type="term" value="F:ATP hydrolysis activity"/>
    <property type="evidence" value="ECO:0007669"/>
    <property type="project" value="InterPro"/>
</dbReference>
<organism evidence="9 10">
    <name type="scientific">Paenibacillus foliorum</name>
    <dbReference type="NCBI Taxonomy" id="2654974"/>
    <lineage>
        <taxon>Bacteria</taxon>
        <taxon>Bacillati</taxon>
        <taxon>Bacillota</taxon>
        <taxon>Bacilli</taxon>
        <taxon>Bacillales</taxon>
        <taxon>Paenibacillaceae</taxon>
        <taxon>Paenibacillus</taxon>
    </lineage>
</organism>
<dbReference type="InterPro" id="IPR003593">
    <property type="entry name" value="AAA+_ATPase"/>
</dbReference>
<evidence type="ECO:0000256" key="1">
    <source>
        <dbReference type="ARBA" id="ARBA00022448"/>
    </source>
</evidence>
<dbReference type="SMART" id="SM00382">
    <property type="entry name" value="AAA"/>
    <property type="match status" value="1"/>
</dbReference>